<dbReference type="PANTHER" id="PTHR13696:SF52">
    <property type="entry name" value="PARA FAMILY PROTEIN CT_582"/>
    <property type="match status" value="1"/>
</dbReference>
<feature type="transmembrane region" description="Helical" evidence="2">
    <location>
        <begin position="351"/>
        <end position="376"/>
    </location>
</feature>
<dbReference type="SUPFAM" id="SSF52540">
    <property type="entry name" value="P-loop containing nucleoside triphosphate hydrolases"/>
    <property type="match status" value="1"/>
</dbReference>
<dbReference type="PANTHER" id="PTHR13696">
    <property type="entry name" value="P-LOOP CONTAINING NUCLEOSIDE TRIPHOSPHATE HYDROLASE"/>
    <property type="match status" value="1"/>
</dbReference>
<protein>
    <recommendedName>
        <fullName evidence="3">AAA domain-containing protein</fullName>
    </recommendedName>
</protein>
<evidence type="ECO:0000313" key="5">
    <source>
        <dbReference type="Proteomes" id="UP000078428"/>
    </source>
</evidence>
<evidence type="ECO:0000256" key="1">
    <source>
        <dbReference type="SAM" id="MobiDB-lite"/>
    </source>
</evidence>
<dbReference type="STRING" id="1285242.A6A04_12540"/>
<organism evidence="4 5">
    <name type="scientific">Paramagnetospirillum marisnigri</name>
    <dbReference type="NCBI Taxonomy" id="1285242"/>
    <lineage>
        <taxon>Bacteria</taxon>
        <taxon>Pseudomonadati</taxon>
        <taxon>Pseudomonadota</taxon>
        <taxon>Alphaproteobacteria</taxon>
        <taxon>Rhodospirillales</taxon>
        <taxon>Magnetospirillaceae</taxon>
        <taxon>Paramagnetospirillum</taxon>
    </lineage>
</organism>
<reference evidence="4 5" key="1">
    <citation type="submission" date="2016-04" db="EMBL/GenBank/DDBJ databases">
        <title>Draft genome sequence of freshwater magnetotactic bacteria Magnetospirillum marisnigri SP-1 and Magnetospirillum moscoviense BB-1.</title>
        <authorList>
            <person name="Koziaeva V."/>
            <person name="Dziuba M.V."/>
            <person name="Ivanov T.M."/>
            <person name="Kuznetsov B."/>
            <person name="Grouzdev D.S."/>
        </authorList>
    </citation>
    <scope>NUCLEOTIDE SEQUENCE [LARGE SCALE GENOMIC DNA]</scope>
    <source>
        <strain evidence="4 5">SP-1</strain>
    </source>
</reference>
<dbReference type="RefSeq" id="WP_068489684.1">
    <property type="nucleotide sequence ID" value="NZ_LWQT01000037.1"/>
</dbReference>
<evidence type="ECO:0000313" key="4">
    <source>
        <dbReference type="EMBL" id="OAN54067.1"/>
    </source>
</evidence>
<evidence type="ECO:0000256" key="2">
    <source>
        <dbReference type="SAM" id="Phobius"/>
    </source>
</evidence>
<dbReference type="AlphaFoldDB" id="A0A178MV31"/>
<keyword evidence="5" id="KW-1185">Reference proteome</keyword>
<sequence length="380" mass="40210">MAKAAAPDARPPVMVAVFNQKGGVAKTTTACNLAVCLTAFGYTVLLVDLDTQGNATGSFGVSPLPTSGAFEVITGAARVEDVALDTVYPGLWLLPATISLRDNARVLGHAGRRRGLLETRLAATGVDIVLVDCPPALGPATATALASASAVLMPVRPDPFAHEGLVNTWYEIKRIRETVNPHLGVAGIIMTMAASEPAGADVARVIRAEFGDQVYDAEIQTDPKVAEAAQMGLPVTVLDPDGLAGRSYVDACEELLTRLGRQRRPETQLHLSLGMDFALNRLREWRSTTHAALLRMPGRAVSWTHESGEEDGEGETGTGHKEPIAEPYAPPPPAHRDATPSLIVERPRARFGLWALLFLAGLAAGMTAEALTGALAKLLR</sequence>
<comment type="caution">
    <text evidence="4">The sequence shown here is derived from an EMBL/GenBank/DDBJ whole genome shotgun (WGS) entry which is preliminary data.</text>
</comment>
<dbReference type="InterPro" id="IPR027417">
    <property type="entry name" value="P-loop_NTPase"/>
</dbReference>
<dbReference type="OrthoDB" id="9804460at2"/>
<accession>A0A178MV31</accession>
<dbReference type="Pfam" id="PF13614">
    <property type="entry name" value="AAA_31"/>
    <property type="match status" value="1"/>
</dbReference>
<dbReference type="InterPro" id="IPR025669">
    <property type="entry name" value="AAA_dom"/>
</dbReference>
<dbReference type="Proteomes" id="UP000078428">
    <property type="component" value="Unassembled WGS sequence"/>
</dbReference>
<keyword evidence="2" id="KW-0472">Membrane</keyword>
<dbReference type="Gene3D" id="3.40.50.300">
    <property type="entry name" value="P-loop containing nucleotide triphosphate hydrolases"/>
    <property type="match status" value="1"/>
</dbReference>
<proteinExistence type="predicted"/>
<dbReference type="CDD" id="cd02042">
    <property type="entry name" value="ParAB_family"/>
    <property type="match status" value="1"/>
</dbReference>
<keyword evidence="2" id="KW-0812">Transmembrane</keyword>
<dbReference type="EMBL" id="LWQT01000037">
    <property type="protein sequence ID" value="OAN54067.1"/>
    <property type="molecule type" value="Genomic_DNA"/>
</dbReference>
<gene>
    <name evidence="4" type="ORF">A6A04_12540</name>
</gene>
<evidence type="ECO:0000259" key="3">
    <source>
        <dbReference type="Pfam" id="PF13614"/>
    </source>
</evidence>
<feature type="region of interest" description="Disordered" evidence="1">
    <location>
        <begin position="303"/>
        <end position="339"/>
    </location>
</feature>
<keyword evidence="2" id="KW-1133">Transmembrane helix</keyword>
<feature type="domain" description="AAA" evidence="3">
    <location>
        <begin position="14"/>
        <end position="183"/>
    </location>
</feature>
<name>A0A178MV31_9PROT</name>
<dbReference type="InterPro" id="IPR050678">
    <property type="entry name" value="DNA_Partitioning_ATPase"/>
</dbReference>